<dbReference type="InterPro" id="IPR004845">
    <property type="entry name" value="T2SS_GspD_CS"/>
</dbReference>
<dbReference type="InterPro" id="IPR004846">
    <property type="entry name" value="T2SS/T3SS_dom"/>
</dbReference>
<protein>
    <recommendedName>
        <fullName evidence="4">Type II/III secretion system secretin-like domain-containing protein</fullName>
    </recommendedName>
</protein>
<evidence type="ECO:0000259" key="4">
    <source>
        <dbReference type="Pfam" id="PF00263"/>
    </source>
</evidence>
<evidence type="ECO:0000313" key="5">
    <source>
        <dbReference type="EMBL" id="BDU74025.1"/>
    </source>
</evidence>
<dbReference type="AlphaFoldDB" id="A0AA48GTG2"/>
<dbReference type="PANTHER" id="PTHR30332:SF17">
    <property type="entry name" value="TYPE IV PILIATION SYSTEM PROTEIN DR_0774-RELATED"/>
    <property type="match status" value="1"/>
</dbReference>
<keyword evidence="6" id="KW-1185">Reference proteome</keyword>
<evidence type="ECO:0000256" key="2">
    <source>
        <dbReference type="SAM" id="MobiDB-lite"/>
    </source>
</evidence>
<feature type="domain" description="Type II/III secretion system secretin-like" evidence="4">
    <location>
        <begin position="316"/>
        <end position="478"/>
    </location>
</feature>
<dbReference type="Pfam" id="PF00263">
    <property type="entry name" value="Secretin"/>
    <property type="match status" value="1"/>
</dbReference>
<dbReference type="PRINTS" id="PR00811">
    <property type="entry name" value="BCTERIALGSPD"/>
</dbReference>
<feature type="region of interest" description="Disordered" evidence="2">
    <location>
        <begin position="29"/>
        <end position="52"/>
    </location>
</feature>
<dbReference type="EMBL" id="AP027080">
    <property type="protein sequence ID" value="BDU74025.1"/>
    <property type="molecule type" value="Genomic_DNA"/>
</dbReference>
<dbReference type="RefSeq" id="WP_316412696.1">
    <property type="nucleotide sequence ID" value="NZ_AP027080.1"/>
</dbReference>
<reference evidence="6" key="1">
    <citation type="journal article" date="2023" name="Int. J. Syst. Evol. Microbiol.">
        <title>Mesoterricola silvestris gen. nov., sp. nov., Mesoterricola sediminis sp. nov., Geothrix oryzae sp. nov., Geothrix edaphica sp. nov., Geothrix rubra sp. nov., and Geothrix limicola sp. nov., six novel members of Acidobacteriota isolated from soils.</title>
        <authorList>
            <person name="Itoh H."/>
            <person name="Sugisawa Y."/>
            <person name="Mise K."/>
            <person name="Xu Z."/>
            <person name="Kuniyasu M."/>
            <person name="Ushijima N."/>
            <person name="Kawano K."/>
            <person name="Kobayashi E."/>
            <person name="Shiratori Y."/>
            <person name="Masuda Y."/>
            <person name="Senoo K."/>
        </authorList>
    </citation>
    <scope>NUCLEOTIDE SEQUENCE [LARGE SCALE GENOMIC DNA]</scope>
    <source>
        <strain evidence="6">W79</strain>
    </source>
</reference>
<dbReference type="InterPro" id="IPR001775">
    <property type="entry name" value="GspD/PilQ"/>
</dbReference>
<feature type="signal peptide" evidence="3">
    <location>
        <begin position="1"/>
        <end position="21"/>
    </location>
</feature>
<organism evidence="5 6">
    <name type="scientific">Mesoterricola silvestris</name>
    <dbReference type="NCBI Taxonomy" id="2927979"/>
    <lineage>
        <taxon>Bacteria</taxon>
        <taxon>Pseudomonadati</taxon>
        <taxon>Acidobacteriota</taxon>
        <taxon>Holophagae</taxon>
        <taxon>Holophagales</taxon>
        <taxon>Holophagaceae</taxon>
        <taxon>Mesoterricola</taxon>
    </lineage>
</organism>
<gene>
    <name evidence="5" type="ORF">METEAL_31990</name>
</gene>
<dbReference type="GO" id="GO:0015627">
    <property type="term" value="C:type II protein secretion system complex"/>
    <property type="evidence" value="ECO:0007669"/>
    <property type="project" value="TreeGrafter"/>
</dbReference>
<evidence type="ECO:0000256" key="3">
    <source>
        <dbReference type="SAM" id="SignalP"/>
    </source>
</evidence>
<evidence type="ECO:0000256" key="1">
    <source>
        <dbReference type="RuleBase" id="RU004003"/>
    </source>
</evidence>
<sequence>MPRRTSTRLILQVLAAAVAAAAETPAQGPGPFSFNPAQNPPFAVVNPNGPPPDGTVTVAPGPRYTLDAAHQDVRALIKALAKKSGKPISILNLPLQLVTVSFENLPFDKALAHVLAAGGLDFRMVDGVCVVGQSVDLRLQYPQATDGELDATYRCRRVGAATLASTLTNLLPGIRAFPGPLFLSPELKDSSGADTQGGQVKTFGATDTSYRTHDVVISGPADLVRRALTLAQKFDRSRRMVRLKVKIITINESAKKNLGVNWMDVVSLAATERPNVDALGFPLKEGGNATGALVDGIRMGKFAHAPLTISATLHVLEQKGLAKTLSNPTLMILDGERSFILDGEKYYYPEFKSRDQNGQAIFGAAEMKIGVYLQVSVQVGTDNDMILTLYPQVTTIAGYTTINGANVPNVFTSEEQTTVRATSGEVLVLGGLTRERTGSDRNGLPFLSRIPLLGRLFSSSTKESVKSELMIILTPELVEEPAPKTDMIFTASDAHGAPPAPAGAGEPPAASTDGRQLP</sequence>
<dbReference type="GO" id="GO:0009306">
    <property type="term" value="P:protein secretion"/>
    <property type="evidence" value="ECO:0007669"/>
    <property type="project" value="InterPro"/>
</dbReference>
<dbReference type="KEGG" id="msil:METEAL_31990"/>
<proteinExistence type="inferred from homology"/>
<dbReference type="PROSITE" id="PS00875">
    <property type="entry name" value="T2SP_D"/>
    <property type="match status" value="1"/>
</dbReference>
<dbReference type="PANTHER" id="PTHR30332">
    <property type="entry name" value="PROBABLE GENERAL SECRETION PATHWAY PROTEIN D"/>
    <property type="match status" value="1"/>
</dbReference>
<dbReference type="InterPro" id="IPR050810">
    <property type="entry name" value="Bact_Secretion_Sys_Channel"/>
</dbReference>
<feature type="region of interest" description="Disordered" evidence="2">
    <location>
        <begin position="490"/>
        <end position="518"/>
    </location>
</feature>
<feature type="chain" id="PRO_5041443620" description="Type II/III secretion system secretin-like domain-containing protein" evidence="3">
    <location>
        <begin position="22"/>
        <end position="518"/>
    </location>
</feature>
<accession>A0AA48GTG2</accession>
<comment type="similarity">
    <text evidence="1">Belongs to the bacterial secretin family.</text>
</comment>
<name>A0AA48GTG2_9BACT</name>
<keyword evidence="3" id="KW-0732">Signal</keyword>
<feature type="compositionally biased region" description="Low complexity" evidence="2">
    <location>
        <begin position="494"/>
        <end position="510"/>
    </location>
</feature>
<evidence type="ECO:0000313" key="6">
    <source>
        <dbReference type="Proteomes" id="UP001238179"/>
    </source>
</evidence>
<dbReference type="Proteomes" id="UP001238179">
    <property type="component" value="Chromosome"/>
</dbReference>